<accession>V2WXI3</accession>
<keyword evidence="3" id="KW-1185">Reference proteome</keyword>
<dbReference type="HOGENOM" id="CLU_028686_0_0_1"/>
<dbReference type="PANTHER" id="PTHR47791">
    <property type="entry name" value="MEIOTICALLY UP-REGULATED GENE 191 PROTEIN"/>
    <property type="match status" value="1"/>
</dbReference>
<dbReference type="InterPro" id="IPR053169">
    <property type="entry name" value="MUG_Protein"/>
</dbReference>
<feature type="chain" id="PRO_5004710981" evidence="1">
    <location>
        <begin position="22"/>
        <end position="381"/>
    </location>
</feature>
<dbReference type="GO" id="GO:0016787">
    <property type="term" value="F:hydrolase activity"/>
    <property type="evidence" value="ECO:0007669"/>
    <property type="project" value="UniProtKB-KW"/>
</dbReference>
<dbReference type="SUPFAM" id="SSF48208">
    <property type="entry name" value="Six-hairpin glycosidases"/>
    <property type="match status" value="1"/>
</dbReference>
<dbReference type="Pfam" id="PF03663">
    <property type="entry name" value="Glyco_hydro_76"/>
    <property type="match status" value="1"/>
</dbReference>
<organism evidence="2 3">
    <name type="scientific">Moniliophthora roreri (strain MCA 2997)</name>
    <name type="common">Cocoa frosty pod rot fungus</name>
    <name type="synonym">Crinipellis roreri</name>
    <dbReference type="NCBI Taxonomy" id="1381753"/>
    <lineage>
        <taxon>Eukaryota</taxon>
        <taxon>Fungi</taxon>
        <taxon>Dikarya</taxon>
        <taxon>Basidiomycota</taxon>
        <taxon>Agaricomycotina</taxon>
        <taxon>Agaricomycetes</taxon>
        <taxon>Agaricomycetidae</taxon>
        <taxon>Agaricales</taxon>
        <taxon>Marasmiineae</taxon>
        <taxon>Marasmiaceae</taxon>
        <taxon>Moniliophthora</taxon>
    </lineage>
</organism>
<gene>
    <name evidence="2" type="ORF">Moror_11404</name>
</gene>
<dbReference type="AlphaFoldDB" id="V2WXI3"/>
<dbReference type="Proteomes" id="UP000017559">
    <property type="component" value="Unassembled WGS sequence"/>
</dbReference>
<feature type="signal peptide" evidence="1">
    <location>
        <begin position="1"/>
        <end position="21"/>
    </location>
</feature>
<evidence type="ECO:0000313" key="3">
    <source>
        <dbReference type="Proteomes" id="UP000017559"/>
    </source>
</evidence>
<evidence type="ECO:0000256" key="1">
    <source>
        <dbReference type="SAM" id="SignalP"/>
    </source>
</evidence>
<name>V2WXI3_MONRO</name>
<sequence>MIRPSFIYTTLLVAFASTVLALHPPADKRAQCAATLNIALSVAHRLQDHYYNSGTGQLNGGSLWTDANTLEDLHNLMLATGTDDFRSIADNSYLGRAANNANTNWNSFLGGSNDDAGWIVLALWKMADYKAARGLSNSAFLSSADKIYNIIAGQWDDHCGGGVWWSTAHTYKNAITNELFLLLSAQGYLRGHGQTYLDNAKKTWNWLKNSGMRNSDNLWNDGLTDNCANNGQTTWTYNQGVIASGLANLAVATRDTSLLAEAEKTLDATISHLTINNILRESCDNVASGGAVCNQDQQIFKGLWTKHLQFYLDAANDPAQTAKYSSFLGSQTSAVFHFGTNAQNDIGSVWYAPDQGGSIFTPKTSASGLEAHVAAAKYGPC</sequence>
<dbReference type="STRING" id="1381753.V2WXI3"/>
<dbReference type="KEGG" id="mrr:Moror_11404"/>
<dbReference type="OrthoDB" id="9984024at2759"/>
<dbReference type="EMBL" id="AWSO01001112">
    <property type="protein sequence ID" value="ESK85221.1"/>
    <property type="molecule type" value="Genomic_DNA"/>
</dbReference>
<dbReference type="PANTHER" id="PTHR47791:SF3">
    <property type="entry name" value="MEIOTICALLY UP-REGULATED GENE 191 PROTEIN"/>
    <property type="match status" value="1"/>
</dbReference>
<dbReference type="InterPro" id="IPR005198">
    <property type="entry name" value="Glyco_hydro_76"/>
</dbReference>
<protein>
    <submittedName>
        <fullName evidence="2">Glycoside hydrolase family 76 protein</fullName>
    </submittedName>
</protein>
<dbReference type="InterPro" id="IPR008928">
    <property type="entry name" value="6-hairpin_glycosidase_sf"/>
</dbReference>
<keyword evidence="2" id="KW-0378">Hydrolase</keyword>
<dbReference type="Gene3D" id="1.50.10.20">
    <property type="match status" value="1"/>
</dbReference>
<comment type="caution">
    <text evidence="2">The sequence shown here is derived from an EMBL/GenBank/DDBJ whole genome shotgun (WGS) entry which is preliminary data.</text>
</comment>
<evidence type="ECO:0000313" key="2">
    <source>
        <dbReference type="EMBL" id="ESK85221.1"/>
    </source>
</evidence>
<proteinExistence type="predicted"/>
<dbReference type="GO" id="GO:0005975">
    <property type="term" value="P:carbohydrate metabolic process"/>
    <property type="evidence" value="ECO:0007669"/>
    <property type="project" value="InterPro"/>
</dbReference>
<reference evidence="2 3" key="1">
    <citation type="journal article" date="2014" name="BMC Genomics">
        <title>Genome and secretome analysis of the hemibiotrophic fungal pathogen, Moniliophthora roreri, which causes frosty pod rot disease of cacao: mechanisms of the biotrophic and necrotrophic phases.</title>
        <authorList>
            <person name="Meinhardt L.W."/>
            <person name="Costa G.G.L."/>
            <person name="Thomazella D.P.T."/>
            <person name="Teixeira P.J.P.L."/>
            <person name="Carazzolle M.F."/>
            <person name="Schuster S.C."/>
            <person name="Carlson J.E."/>
            <person name="Guiltinan M.J."/>
            <person name="Mieczkowski P."/>
            <person name="Farmer A."/>
            <person name="Ramaraj T."/>
            <person name="Crozier J."/>
            <person name="Davis R.E."/>
            <person name="Shao J."/>
            <person name="Melnick R.L."/>
            <person name="Pereira G.A.G."/>
            <person name="Bailey B.A."/>
        </authorList>
    </citation>
    <scope>NUCLEOTIDE SEQUENCE [LARGE SCALE GENOMIC DNA]</scope>
    <source>
        <strain evidence="2 3">MCA 2997</strain>
    </source>
</reference>
<keyword evidence="1" id="KW-0732">Signal</keyword>